<name>A0A9Q7ECP7_MYROD</name>
<evidence type="ECO:0000313" key="4">
    <source>
        <dbReference type="Proteomes" id="UP000596202"/>
    </source>
</evidence>
<feature type="transmembrane region" description="Helical" evidence="2">
    <location>
        <begin position="12"/>
        <end position="31"/>
    </location>
</feature>
<keyword evidence="2" id="KW-0812">Transmembrane</keyword>
<keyword evidence="2" id="KW-0472">Membrane</keyword>
<accession>A0A9Q7ECP7</accession>
<protein>
    <submittedName>
        <fullName evidence="3">DUF4834 family protein</fullName>
    </submittedName>
</protein>
<organism evidence="3 4">
    <name type="scientific">Myroides odoratus</name>
    <name type="common">Flavobacterium odoratum</name>
    <dbReference type="NCBI Taxonomy" id="256"/>
    <lineage>
        <taxon>Bacteria</taxon>
        <taxon>Pseudomonadati</taxon>
        <taxon>Bacteroidota</taxon>
        <taxon>Flavobacteriia</taxon>
        <taxon>Flavobacteriales</taxon>
        <taxon>Flavobacteriaceae</taxon>
        <taxon>Myroides</taxon>
    </lineage>
</organism>
<dbReference type="InterPro" id="IPR032272">
    <property type="entry name" value="DUF4834"/>
</dbReference>
<dbReference type="GeneID" id="93527767"/>
<proteinExistence type="predicted"/>
<dbReference type="RefSeq" id="WP_002985005.1">
    <property type="nucleotide sequence ID" value="NZ_CP068108.1"/>
</dbReference>
<dbReference type="OrthoDB" id="1123055at2"/>
<feature type="compositionally biased region" description="Polar residues" evidence="1">
    <location>
        <begin position="59"/>
        <end position="72"/>
    </location>
</feature>
<keyword evidence="2" id="KW-1133">Transmembrane helix</keyword>
<feature type="region of interest" description="Disordered" evidence="1">
    <location>
        <begin position="52"/>
        <end position="81"/>
    </location>
</feature>
<sequence length="97" mass="11676">MDIASFGSFLRTLVIIVVIYYAFKFAMRYLFPLFVYKMAKKVERNFQQQQQDFYQQNNRSTQEEPNYTNQSSEGKDKFPRSTKVVGEYIDFEEIEKK</sequence>
<evidence type="ECO:0000313" key="3">
    <source>
        <dbReference type="EMBL" id="QQU01835.1"/>
    </source>
</evidence>
<dbReference type="Pfam" id="PF16118">
    <property type="entry name" value="DUF4834"/>
    <property type="match status" value="1"/>
</dbReference>
<dbReference type="EMBL" id="CP068108">
    <property type="protein sequence ID" value="QQU01835.1"/>
    <property type="molecule type" value="Genomic_DNA"/>
</dbReference>
<gene>
    <name evidence="3" type="ORF">I6I88_08875</name>
</gene>
<evidence type="ECO:0000256" key="2">
    <source>
        <dbReference type="SAM" id="Phobius"/>
    </source>
</evidence>
<dbReference type="Proteomes" id="UP000596202">
    <property type="component" value="Chromosome"/>
</dbReference>
<reference evidence="3 4" key="1">
    <citation type="submission" date="2021-01" db="EMBL/GenBank/DDBJ databases">
        <title>FDA dAtabase for Regulatory Grade micrObial Sequences (FDA-ARGOS): Supporting development and validation of Infectious Disease Dx tests.</title>
        <authorList>
            <person name="Sproer C."/>
            <person name="Gronow S."/>
            <person name="Severitt S."/>
            <person name="Schroder I."/>
            <person name="Tallon L."/>
            <person name="Sadzewicz L."/>
            <person name="Zhao X."/>
            <person name="Boylan J."/>
            <person name="Ott S."/>
            <person name="Bowen H."/>
            <person name="Vavikolanu K."/>
            <person name="Mehta A."/>
            <person name="Aluvathingal J."/>
            <person name="Nadendla S."/>
            <person name="Lowell S."/>
            <person name="Myers T."/>
            <person name="Yan Y."/>
            <person name="Sichtig H."/>
        </authorList>
    </citation>
    <scope>NUCLEOTIDE SEQUENCE [LARGE SCALE GENOMIC DNA]</scope>
    <source>
        <strain evidence="3 4">FDAARGOS_1131</strain>
    </source>
</reference>
<dbReference type="AlphaFoldDB" id="A0A9Q7ECP7"/>
<evidence type="ECO:0000256" key="1">
    <source>
        <dbReference type="SAM" id="MobiDB-lite"/>
    </source>
</evidence>